<protein>
    <submittedName>
        <fullName evidence="2">Uncharacterized protein</fullName>
    </submittedName>
</protein>
<dbReference type="Proteomes" id="UP000719412">
    <property type="component" value="Unassembled WGS sequence"/>
</dbReference>
<feature type="compositionally biased region" description="Basic and acidic residues" evidence="1">
    <location>
        <begin position="1"/>
        <end position="15"/>
    </location>
</feature>
<feature type="compositionally biased region" description="Acidic residues" evidence="1">
    <location>
        <begin position="17"/>
        <end position="26"/>
    </location>
</feature>
<comment type="caution">
    <text evidence="2">The sequence shown here is derived from an EMBL/GenBank/DDBJ whole genome shotgun (WGS) entry which is preliminary data.</text>
</comment>
<reference evidence="2" key="1">
    <citation type="journal article" date="2020" name="J Insects Food Feed">
        <title>The yellow mealworm (Tenebrio molitor) genome: a resource for the emerging insects as food and feed industry.</title>
        <authorList>
            <person name="Eriksson T."/>
            <person name="Andere A."/>
            <person name="Kelstrup H."/>
            <person name="Emery V."/>
            <person name="Picard C."/>
        </authorList>
    </citation>
    <scope>NUCLEOTIDE SEQUENCE</scope>
    <source>
        <strain evidence="2">Stoneville</strain>
        <tissue evidence="2">Whole head</tissue>
    </source>
</reference>
<evidence type="ECO:0000256" key="1">
    <source>
        <dbReference type="SAM" id="MobiDB-lite"/>
    </source>
</evidence>
<sequence length="73" mass="7770">MGTYRGEEPRARSLVDAEQEADEGDDVVLDEGLVEEGVEHAGAEDAAGGEGKSEHVGDVRAALLLPLQRKGRR</sequence>
<reference evidence="2" key="2">
    <citation type="submission" date="2021-08" db="EMBL/GenBank/DDBJ databases">
        <authorList>
            <person name="Eriksson T."/>
        </authorList>
    </citation>
    <scope>NUCLEOTIDE SEQUENCE</scope>
    <source>
        <strain evidence="2">Stoneville</strain>
        <tissue evidence="2">Whole head</tissue>
    </source>
</reference>
<evidence type="ECO:0000313" key="3">
    <source>
        <dbReference type="Proteomes" id="UP000719412"/>
    </source>
</evidence>
<name>A0A8J6HDZ3_TENMO</name>
<dbReference type="EMBL" id="JABDTM020026420">
    <property type="protein sequence ID" value="KAH0811953.1"/>
    <property type="molecule type" value="Genomic_DNA"/>
</dbReference>
<feature type="region of interest" description="Disordered" evidence="1">
    <location>
        <begin position="36"/>
        <end position="55"/>
    </location>
</feature>
<keyword evidence="3" id="KW-1185">Reference proteome</keyword>
<evidence type="ECO:0000313" key="2">
    <source>
        <dbReference type="EMBL" id="KAH0811953.1"/>
    </source>
</evidence>
<feature type="region of interest" description="Disordered" evidence="1">
    <location>
        <begin position="1"/>
        <end position="26"/>
    </location>
</feature>
<dbReference type="AlphaFoldDB" id="A0A8J6HDZ3"/>
<accession>A0A8J6HDZ3</accession>
<gene>
    <name evidence="2" type="ORF">GEV33_010836</name>
</gene>
<proteinExistence type="predicted"/>
<organism evidence="2 3">
    <name type="scientific">Tenebrio molitor</name>
    <name type="common">Yellow mealworm beetle</name>
    <dbReference type="NCBI Taxonomy" id="7067"/>
    <lineage>
        <taxon>Eukaryota</taxon>
        <taxon>Metazoa</taxon>
        <taxon>Ecdysozoa</taxon>
        <taxon>Arthropoda</taxon>
        <taxon>Hexapoda</taxon>
        <taxon>Insecta</taxon>
        <taxon>Pterygota</taxon>
        <taxon>Neoptera</taxon>
        <taxon>Endopterygota</taxon>
        <taxon>Coleoptera</taxon>
        <taxon>Polyphaga</taxon>
        <taxon>Cucujiformia</taxon>
        <taxon>Tenebrionidae</taxon>
        <taxon>Tenebrio</taxon>
    </lineage>
</organism>